<protein>
    <submittedName>
        <fullName evidence="6">TetR/AcrR family transcriptional regulator</fullName>
    </submittedName>
</protein>
<sequence>MTVLTDGPPDRLPHGPHRLTREEVENSQYQRLCAAALEAVGELGYAPTTVTEIVGRARVARRTFYALFGGKEECFAAAYDTAVDGCLRLLGETITLSADTPFADRVHASFRVFLEILAAQPAATRALYIEILAAGPALVEHRARVHRLFAEHIMAVARIGVERGEVPAEPDPALIDMLLGGISDRIVACLYEPGADKLPELAELFTRTALILCGARPAQPNPSSSSQPVN</sequence>
<name>A0A6P1D1Q9_9NOCA</name>
<dbReference type="Proteomes" id="UP000471166">
    <property type="component" value="Unassembled WGS sequence"/>
</dbReference>
<dbReference type="InterPro" id="IPR050109">
    <property type="entry name" value="HTH-type_TetR-like_transc_reg"/>
</dbReference>
<dbReference type="InterPro" id="IPR036271">
    <property type="entry name" value="Tet_transcr_reg_TetR-rel_C_sf"/>
</dbReference>
<dbReference type="SUPFAM" id="SSF46689">
    <property type="entry name" value="Homeodomain-like"/>
    <property type="match status" value="1"/>
</dbReference>
<evidence type="ECO:0000256" key="3">
    <source>
        <dbReference type="ARBA" id="ARBA00023163"/>
    </source>
</evidence>
<proteinExistence type="predicted"/>
<accession>A0A6P1D1Q9</accession>
<dbReference type="RefSeq" id="WP_163848071.1">
    <property type="nucleotide sequence ID" value="NZ_JAAGVB010000083.1"/>
</dbReference>
<reference evidence="6 7" key="1">
    <citation type="submission" date="2020-01" db="EMBL/GenBank/DDBJ databases">
        <title>Genetics and antimicrobial susceptibilities of Nocardia species isolated from the soil; a comparison with species isolated from humans.</title>
        <authorList>
            <person name="Carrasco G."/>
            <person name="Monzon S."/>
            <person name="Sansegundo M."/>
            <person name="Garcia E."/>
            <person name="Garrido N."/>
            <person name="Medina M.J."/>
            <person name="Villalon P."/>
            <person name="Ramirez-Arocha A.C."/>
            <person name="Jimenez P."/>
            <person name="Cuesta I."/>
            <person name="Valdezate S."/>
        </authorList>
    </citation>
    <scope>NUCLEOTIDE SEQUENCE [LARGE SCALE GENOMIC DNA]</scope>
    <source>
        <strain evidence="6 7">CNM20110626</strain>
    </source>
</reference>
<dbReference type="SUPFAM" id="SSF48498">
    <property type="entry name" value="Tetracyclin repressor-like, C-terminal domain"/>
    <property type="match status" value="1"/>
</dbReference>
<dbReference type="AlphaFoldDB" id="A0A6P1D1Q9"/>
<evidence type="ECO:0000256" key="4">
    <source>
        <dbReference type="PROSITE-ProRule" id="PRU00335"/>
    </source>
</evidence>
<evidence type="ECO:0000256" key="1">
    <source>
        <dbReference type="ARBA" id="ARBA00023015"/>
    </source>
</evidence>
<evidence type="ECO:0000313" key="7">
    <source>
        <dbReference type="Proteomes" id="UP000471166"/>
    </source>
</evidence>
<gene>
    <name evidence="6" type="ORF">GV791_28995</name>
</gene>
<feature type="DNA-binding region" description="H-T-H motif" evidence="4">
    <location>
        <begin position="49"/>
        <end position="68"/>
    </location>
</feature>
<evidence type="ECO:0000313" key="6">
    <source>
        <dbReference type="EMBL" id="NEW36565.1"/>
    </source>
</evidence>
<keyword evidence="3" id="KW-0804">Transcription</keyword>
<dbReference type="EMBL" id="JAAGVB010000083">
    <property type="protein sequence ID" value="NEW36565.1"/>
    <property type="molecule type" value="Genomic_DNA"/>
</dbReference>
<keyword evidence="2 4" id="KW-0238">DNA-binding</keyword>
<dbReference type="PANTHER" id="PTHR30055:SF234">
    <property type="entry name" value="HTH-TYPE TRANSCRIPTIONAL REGULATOR BETI"/>
    <property type="match status" value="1"/>
</dbReference>
<dbReference type="Gene3D" id="1.10.10.60">
    <property type="entry name" value="Homeodomain-like"/>
    <property type="match status" value="1"/>
</dbReference>
<dbReference type="GO" id="GO:0000976">
    <property type="term" value="F:transcription cis-regulatory region binding"/>
    <property type="evidence" value="ECO:0007669"/>
    <property type="project" value="TreeGrafter"/>
</dbReference>
<dbReference type="PROSITE" id="PS50977">
    <property type="entry name" value="HTH_TETR_2"/>
    <property type="match status" value="1"/>
</dbReference>
<evidence type="ECO:0000256" key="2">
    <source>
        <dbReference type="ARBA" id="ARBA00023125"/>
    </source>
</evidence>
<dbReference type="InterPro" id="IPR009057">
    <property type="entry name" value="Homeodomain-like_sf"/>
</dbReference>
<comment type="caution">
    <text evidence="6">The sequence shown here is derived from an EMBL/GenBank/DDBJ whole genome shotgun (WGS) entry which is preliminary data.</text>
</comment>
<dbReference type="GO" id="GO:0003700">
    <property type="term" value="F:DNA-binding transcription factor activity"/>
    <property type="evidence" value="ECO:0007669"/>
    <property type="project" value="TreeGrafter"/>
</dbReference>
<dbReference type="InterPro" id="IPR001647">
    <property type="entry name" value="HTH_TetR"/>
</dbReference>
<evidence type="ECO:0000259" key="5">
    <source>
        <dbReference type="PROSITE" id="PS50977"/>
    </source>
</evidence>
<dbReference type="Gene3D" id="1.10.357.10">
    <property type="entry name" value="Tetracycline Repressor, domain 2"/>
    <property type="match status" value="1"/>
</dbReference>
<feature type="domain" description="HTH tetR-type" evidence="5">
    <location>
        <begin position="26"/>
        <end position="86"/>
    </location>
</feature>
<dbReference type="PANTHER" id="PTHR30055">
    <property type="entry name" value="HTH-TYPE TRANSCRIPTIONAL REGULATOR RUTR"/>
    <property type="match status" value="1"/>
</dbReference>
<dbReference type="Pfam" id="PF00440">
    <property type="entry name" value="TetR_N"/>
    <property type="match status" value="1"/>
</dbReference>
<organism evidence="6 7">
    <name type="scientific">Nocardia cyriacigeorgica</name>
    <dbReference type="NCBI Taxonomy" id="135487"/>
    <lineage>
        <taxon>Bacteria</taxon>
        <taxon>Bacillati</taxon>
        <taxon>Actinomycetota</taxon>
        <taxon>Actinomycetes</taxon>
        <taxon>Mycobacteriales</taxon>
        <taxon>Nocardiaceae</taxon>
        <taxon>Nocardia</taxon>
    </lineage>
</organism>
<keyword evidence="1" id="KW-0805">Transcription regulation</keyword>